<dbReference type="GO" id="GO:0005829">
    <property type="term" value="C:cytosol"/>
    <property type="evidence" value="ECO:0007669"/>
    <property type="project" value="TreeGrafter"/>
</dbReference>
<dbReference type="AlphaFoldDB" id="T1CEY7"/>
<dbReference type="InterPro" id="IPR047657">
    <property type="entry name" value="PmbA"/>
</dbReference>
<dbReference type="PANTHER" id="PTHR43421">
    <property type="entry name" value="METALLOPROTEASE PMBA"/>
    <property type="match status" value="1"/>
</dbReference>
<dbReference type="InterPro" id="IPR045569">
    <property type="entry name" value="Metalloprtase-TldD/E_C"/>
</dbReference>
<dbReference type="GO" id="GO:0008237">
    <property type="term" value="F:metallopeptidase activity"/>
    <property type="evidence" value="ECO:0007669"/>
    <property type="project" value="InterPro"/>
</dbReference>
<proteinExistence type="predicted"/>
<gene>
    <name evidence="2" type="ORF">B1A_08790</name>
</gene>
<dbReference type="EMBL" id="AUZX01006257">
    <property type="protein sequence ID" value="EQD64579.1"/>
    <property type="molecule type" value="Genomic_DNA"/>
</dbReference>
<sequence length="172" mass="18084">RVFPDFVRISERPHIPKGLGSAPFDAEGAATLDRELVEQGVLRGYVLGSYSARRLGLKSTGNAGGIHNLLVGADGAAGAHSREALLRRMGRGLWVTELMGQGVNGVTGDYSRGASGFWVEDGAIMHPVHEVTIAGSLREMYGNIVAIGNDVDVRGTIRSGSVLVGEMTIAGE</sequence>
<organism evidence="2">
    <name type="scientific">mine drainage metagenome</name>
    <dbReference type="NCBI Taxonomy" id="410659"/>
    <lineage>
        <taxon>unclassified sequences</taxon>
        <taxon>metagenomes</taxon>
        <taxon>ecological metagenomes</taxon>
    </lineage>
</organism>
<dbReference type="Pfam" id="PF19289">
    <property type="entry name" value="PmbA_TldD_3rd"/>
    <property type="match status" value="1"/>
</dbReference>
<dbReference type="GO" id="GO:0006508">
    <property type="term" value="P:proteolysis"/>
    <property type="evidence" value="ECO:0007669"/>
    <property type="project" value="InterPro"/>
</dbReference>
<accession>T1CEY7</accession>
<feature type="domain" description="Metalloprotease TldD/E C-terminal" evidence="1">
    <location>
        <begin position="1"/>
        <end position="171"/>
    </location>
</feature>
<reference evidence="2" key="1">
    <citation type="submission" date="2013-08" db="EMBL/GenBank/DDBJ databases">
        <authorList>
            <person name="Mendez C."/>
            <person name="Richter M."/>
            <person name="Ferrer M."/>
            <person name="Sanchez J."/>
        </authorList>
    </citation>
    <scope>NUCLEOTIDE SEQUENCE</scope>
</reference>
<protein>
    <submittedName>
        <fullName evidence="2">PmbA protein</fullName>
    </submittedName>
</protein>
<comment type="caution">
    <text evidence="2">The sequence shown here is derived from an EMBL/GenBank/DDBJ whole genome shotgun (WGS) entry which is preliminary data.</text>
</comment>
<feature type="non-terminal residue" evidence="2">
    <location>
        <position position="1"/>
    </location>
</feature>
<reference evidence="2" key="2">
    <citation type="journal article" date="2014" name="ISME J.">
        <title>Microbial stratification in low pH oxic and suboxic macroscopic growths along an acid mine drainage.</title>
        <authorList>
            <person name="Mendez-Garcia C."/>
            <person name="Mesa V."/>
            <person name="Sprenger R.R."/>
            <person name="Richter M."/>
            <person name="Diez M.S."/>
            <person name="Solano J."/>
            <person name="Bargiela R."/>
            <person name="Golyshina O.V."/>
            <person name="Manteca A."/>
            <person name="Ramos J.L."/>
            <person name="Gallego J.R."/>
            <person name="Llorente I."/>
            <person name="Martins Dos Santos V.A."/>
            <person name="Jensen O.N."/>
            <person name="Pelaez A.I."/>
            <person name="Sanchez J."/>
            <person name="Ferrer M."/>
        </authorList>
    </citation>
    <scope>NUCLEOTIDE SEQUENCE</scope>
</reference>
<dbReference type="InterPro" id="IPR036059">
    <property type="entry name" value="TldD/PmbA_sf"/>
</dbReference>
<dbReference type="SUPFAM" id="SSF111283">
    <property type="entry name" value="Putative modulator of DNA gyrase, PmbA/TldD"/>
    <property type="match status" value="1"/>
</dbReference>
<dbReference type="PANTHER" id="PTHR43421:SF1">
    <property type="entry name" value="METALLOPROTEASE PMBA"/>
    <property type="match status" value="1"/>
</dbReference>
<evidence type="ECO:0000313" key="2">
    <source>
        <dbReference type="EMBL" id="EQD64579.1"/>
    </source>
</evidence>
<name>T1CEY7_9ZZZZ</name>
<evidence type="ECO:0000259" key="1">
    <source>
        <dbReference type="Pfam" id="PF19289"/>
    </source>
</evidence>